<proteinExistence type="predicted"/>
<evidence type="ECO:0000313" key="2">
    <source>
        <dbReference type="Proteomes" id="UP000828941"/>
    </source>
</evidence>
<comment type="caution">
    <text evidence="1">The sequence shown here is derived from an EMBL/GenBank/DDBJ whole genome shotgun (WGS) entry which is preliminary data.</text>
</comment>
<sequence length="419" mass="45982">MTSQYLAELDADSVASSPRSDVHYSHESLPRVRLMCSFGGKILPRPHDNQLRYVGGDTRIVAVPRSISFFSLLARLSKFTGTIFTTVKYQLPNEDLDALISVTTDEDVENMMDECDRLALTQNPRSARLRLFLFCKGVDSRTSSISSLLDDSANCESWFVDTINGGVARLDRDRSEVSSMASEIPDYIFSLDNSDETQQREPRARARPFLHDNVSNSDPKSPVPVVSLPFCSRSSAPCVPSISNLPTVKTKPDNPIPVVESKESHVGSYPVEMGKQQQNVYAGNPVMHYAPESSYSGHPLQPVSVYYVPDLIPPGKVPVQVQPVPIQAHYVQMYHGLPGQVPIGYHHLVPGVGQSYGGGMRPEAGNRYDASGRVVPDGVRQQVYHAVPNPGTVPVYPVMAMTGVDELQMTGRGTNPPNE</sequence>
<organism evidence="1 2">
    <name type="scientific">Bauhinia variegata</name>
    <name type="common">Purple orchid tree</name>
    <name type="synonym">Phanera variegata</name>
    <dbReference type="NCBI Taxonomy" id="167791"/>
    <lineage>
        <taxon>Eukaryota</taxon>
        <taxon>Viridiplantae</taxon>
        <taxon>Streptophyta</taxon>
        <taxon>Embryophyta</taxon>
        <taxon>Tracheophyta</taxon>
        <taxon>Spermatophyta</taxon>
        <taxon>Magnoliopsida</taxon>
        <taxon>eudicotyledons</taxon>
        <taxon>Gunneridae</taxon>
        <taxon>Pentapetalae</taxon>
        <taxon>rosids</taxon>
        <taxon>fabids</taxon>
        <taxon>Fabales</taxon>
        <taxon>Fabaceae</taxon>
        <taxon>Cercidoideae</taxon>
        <taxon>Cercideae</taxon>
        <taxon>Bauhiniinae</taxon>
        <taxon>Bauhinia</taxon>
    </lineage>
</organism>
<name>A0ACB9KPP0_BAUVA</name>
<protein>
    <submittedName>
        <fullName evidence="1">Uncharacterized protein</fullName>
    </submittedName>
</protein>
<evidence type="ECO:0000313" key="1">
    <source>
        <dbReference type="EMBL" id="KAI4299267.1"/>
    </source>
</evidence>
<reference evidence="1 2" key="1">
    <citation type="journal article" date="2022" name="DNA Res.">
        <title>Chromosomal-level genome assembly of the orchid tree Bauhinia variegata (Leguminosae; Cercidoideae) supports the allotetraploid origin hypothesis of Bauhinia.</title>
        <authorList>
            <person name="Zhong Y."/>
            <person name="Chen Y."/>
            <person name="Zheng D."/>
            <person name="Pang J."/>
            <person name="Liu Y."/>
            <person name="Luo S."/>
            <person name="Meng S."/>
            <person name="Qian L."/>
            <person name="Wei D."/>
            <person name="Dai S."/>
            <person name="Zhou R."/>
        </authorList>
    </citation>
    <scope>NUCLEOTIDE SEQUENCE [LARGE SCALE GENOMIC DNA]</scope>
    <source>
        <strain evidence="1">BV-YZ2020</strain>
    </source>
</reference>
<dbReference type="Proteomes" id="UP000828941">
    <property type="component" value="Chromosome 13"/>
</dbReference>
<accession>A0ACB9KPP0</accession>
<gene>
    <name evidence="1" type="ORF">L6164_032742</name>
</gene>
<keyword evidence="2" id="KW-1185">Reference proteome</keyword>
<dbReference type="EMBL" id="CM039438">
    <property type="protein sequence ID" value="KAI4299267.1"/>
    <property type="molecule type" value="Genomic_DNA"/>
</dbReference>